<proteinExistence type="predicted"/>
<accession>A0A9W6SNN0</accession>
<evidence type="ECO:0000313" key="2">
    <source>
        <dbReference type="Proteomes" id="UP001165079"/>
    </source>
</evidence>
<comment type="caution">
    <text evidence="1">The sequence shown here is derived from an EMBL/GenBank/DDBJ whole genome shotgun (WGS) entry which is preliminary data.</text>
</comment>
<gene>
    <name evidence="1" type="ORF">Afil01_43550</name>
</gene>
<dbReference type="EMBL" id="BSTX01000003">
    <property type="protein sequence ID" value="GLZ79548.1"/>
    <property type="molecule type" value="Genomic_DNA"/>
</dbReference>
<dbReference type="Proteomes" id="UP001165079">
    <property type="component" value="Unassembled WGS sequence"/>
</dbReference>
<keyword evidence="2" id="KW-1185">Reference proteome</keyword>
<reference evidence="1" key="1">
    <citation type="submission" date="2023-03" db="EMBL/GenBank/DDBJ databases">
        <title>Actinorhabdospora filicis NBRC 111898.</title>
        <authorList>
            <person name="Ichikawa N."/>
            <person name="Sato H."/>
            <person name="Tonouchi N."/>
        </authorList>
    </citation>
    <scope>NUCLEOTIDE SEQUENCE</scope>
    <source>
        <strain evidence="1">NBRC 111898</strain>
    </source>
</reference>
<dbReference type="AlphaFoldDB" id="A0A9W6SNN0"/>
<evidence type="ECO:0000313" key="1">
    <source>
        <dbReference type="EMBL" id="GLZ79548.1"/>
    </source>
</evidence>
<name>A0A9W6SNN0_9ACTN</name>
<dbReference type="RefSeq" id="WP_285664701.1">
    <property type="nucleotide sequence ID" value="NZ_BSTX01000003.1"/>
</dbReference>
<protein>
    <submittedName>
        <fullName evidence="1">Uncharacterized protein</fullName>
    </submittedName>
</protein>
<sequence>MGACGEHEGMDKGAYGAHVKKLAKELKEKVAKTAADTVLRDAKNVQQVVQQVLSNNHIDEQRDYQRDHGNLAGYRPSQVGPDHGYSILPADWRKMVDKYRTEYHVDLLTFDAKNRDQAEKQLRDVHLTWIEQRFDRAANSFPDPKASDSQLNDLNAVGGEGQLVVITGSEKSGQSQVNINEATHPGQGLLGAGTFGLVSTIQGDVKGWQAATAESFSKQFLPRIPTAVTNQIAAVRGVRNILAAHSGIVALARKDIDGLLHDGITAVEKFDDCCEGGDEVVAWLAVAAGVAAVIAGIIALPESGGLSAVGIAAGVSIISDAMSAWKDTNELTGKAGDRKKSMNLAGKTLEETVDKILDATDETYTELDKGYTEIGNGFNKLVNVISSSPVLYEAPKPNDAFLNATPGNVRDVTESN</sequence>
<organism evidence="1 2">
    <name type="scientific">Actinorhabdospora filicis</name>
    <dbReference type="NCBI Taxonomy" id="1785913"/>
    <lineage>
        <taxon>Bacteria</taxon>
        <taxon>Bacillati</taxon>
        <taxon>Actinomycetota</taxon>
        <taxon>Actinomycetes</taxon>
        <taxon>Micromonosporales</taxon>
        <taxon>Micromonosporaceae</taxon>
        <taxon>Actinorhabdospora</taxon>
    </lineage>
</organism>